<name>A0A7L2TGR0_POMRU</name>
<feature type="non-terminal residue" evidence="5">
    <location>
        <position position="1"/>
    </location>
</feature>
<accession>A0A7L2TGR0</accession>
<dbReference type="InterPro" id="IPR013106">
    <property type="entry name" value="Ig_V-set"/>
</dbReference>
<dbReference type="Gene3D" id="2.60.40.10">
    <property type="entry name" value="Immunoglobulins"/>
    <property type="match status" value="1"/>
</dbReference>
<keyword evidence="3" id="KW-1280">Immunoglobulin</keyword>
<dbReference type="Pfam" id="PF07686">
    <property type="entry name" value="V-set"/>
    <property type="match status" value="1"/>
</dbReference>
<feature type="domain" description="Ig-like" evidence="4">
    <location>
        <begin position="1"/>
        <end position="84"/>
    </location>
</feature>
<evidence type="ECO:0000313" key="5">
    <source>
        <dbReference type="EMBL" id="NXS33022.1"/>
    </source>
</evidence>
<dbReference type="InterPro" id="IPR036179">
    <property type="entry name" value="Ig-like_dom_sf"/>
</dbReference>
<dbReference type="PROSITE" id="PS50835">
    <property type="entry name" value="IG_LIKE"/>
    <property type="match status" value="1"/>
</dbReference>
<keyword evidence="2" id="KW-1064">Adaptive immunity</keyword>
<proteinExistence type="predicted"/>
<dbReference type="InterPro" id="IPR013783">
    <property type="entry name" value="Ig-like_fold"/>
</dbReference>
<evidence type="ECO:0000256" key="2">
    <source>
        <dbReference type="ARBA" id="ARBA00023130"/>
    </source>
</evidence>
<evidence type="ECO:0000313" key="6">
    <source>
        <dbReference type="Proteomes" id="UP000583496"/>
    </source>
</evidence>
<dbReference type="SUPFAM" id="SSF48726">
    <property type="entry name" value="Immunoglobulin"/>
    <property type="match status" value="1"/>
</dbReference>
<dbReference type="Proteomes" id="UP000583496">
    <property type="component" value="Unassembled WGS sequence"/>
</dbReference>
<protein>
    <submittedName>
        <fullName evidence="5">HV43D protein</fullName>
    </submittedName>
</protein>
<comment type="caution">
    <text evidence="5">The sequence shown here is derived from an EMBL/GenBank/DDBJ whole genome shotgun (WGS) entry which is preliminary data.</text>
</comment>
<sequence length="84" mass="9059">PGGSLRLLCRASGFDFGEFALGWIRQKPGEAPEFVARISKDGSAFHAASVRGRFRIARDTGQSSVTLTMNGLTDEDSGSYFCAR</sequence>
<gene>
    <name evidence="5" type="primary">Ighv343d</name>
    <name evidence="5" type="ORF">POSRUF_R13807</name>
</gene>
<dbReference type="InterPro" id="IPR050199">
    <property type="entry name" value="IgHV"/>
</dbReference>
<dbReference type="AlphaFoldDB" id="A0A7L2TGR0"/>
<reference evidence="5 6" key="1">
    <citation type="submission" date="2019-09" db="EMBL/GenBank/DDBJ databases">
        <title>Bird 10,000 Genomes (B10K) Project - Family phase.</title>
        <authorList>
            <person name="Zhang G."/>
        </authorList>
    </citation>
    <scope>NUCLEOTIDE SEQUENCE [LARGE SCALE GENOMIC DNA]</scope>
    <source>
        <strain evidence="5">B10K-DU-002-71</strain>
        <tissue evidence="5">Muscle</tissue>
    </source>
</reference>
<evidence type="ECO:0000259" key="4">
    <source>
        <dbReference type="PROSITE" id="PS50835"/>
    </source>
</evidence>
<dbReference type="GO" id="GO:0019814">
    <property type="term" value="C:immunoglobulin complex"/>
    <property type="evidence" value="ECO:0007669"/>
    <property type="project" value="UniProtKB-KW"/>
</dbReference>
<dbReference type="SMART" id="SM00406">
    <property type="entry name" value="IGv"/>
    <property type="match status" value="1"/>
</dbReference>
<dbReference type="PANTHER" id="PTHR23266">
    <property type="entry name" value="IMMUNOGLOBULIN HEAVY CHAIN"/>
    <property type="match status" value="1"/>
</dbReference>
<dbReference type="EMBL" id="VYZT01036288">
    <property type="protein sequence ID" value="NXS33022.1"/>
    <property type="molecule type" value="Genomic_DNA"/>
</dbReference>
<dbReference type="InterPro" id="IPR007110">
    <property type="entry name" value="Ig-like_dom"/>
</dbReference>
<evidence type="ECO:0000256" key="1">
    <source>
        <dbReference type="ARBA" id="ARBA00022859"/>
    </source>
</evidence>
<dbReference type="GO" id="GO:0002250">
    <property type="term" value="P:adaptive immune response"/>
    <property type="evidence" value="ECO:0007669"/>
    <property type="project" value="UniProtKB-KW"/>
</dbReference>
<evidence type="ECO:0000256" key="3">
    <source>
        <dbReference type="ARBA" id="ARBA00043265"/>
    </source>
</evidence>
<organism evidence="5 6">
    <name type="scientific">Pomatostomus ruficeps</name>
    <name type="common">Chestnut-crowned babbler</name>
    <dbReference type="NCBI Taxonomy" id="9176"/>
    <lineage>
        <taxon>Eukaryota</taxon>
        <taxon>Metazoa</taxon>
        <taxon>Chordata</taxon>
        <taxon>Craniata</taxon>
        <taxon>Vertebrata</taxon>
        <taxon>Euteleostomi</taxon>
        <taxon>Archelosauria</taxon>
        <taxon>Archosauria</taxon>
        <taxon>Dinosauria</taxon>
        <taxon>Saurischia</taxon>
        <taxon>Theropoda</taxon>
        <taxon>Coelurosauria</taxon>
        <taxon>Aves</taxon>
        <taxon>Neognathae</taxon>
        <taxon>Neoaves</taxon>
        <taxon>Telluraves</taxon>
        <taxon>Australaves</taxon>
        <taxon>Passeriformes</taxon>
        <taxon>Sylvioidea</taxon>
        <taxon>Timaliidae</taxon>
        <taxon>Pomatostomus</taxon>
    </lineage>
</organism>
<keyword evidence="6" id="KW-1185">Reference proteome</keyword>
<keyword evidence="1" id="KW-0391">Immunity</keyword>
<dbReference type="OrthoDB" id="8865476at2759"/>
<feature type="non-terminal residue" evidence="5">
    <location>
        <position position="84"/>
    </location>
</feature>
<dbReference type="GO" id="GO:0005576">
    <property type="term" value="C:extracellular region"/>
    <property type="evidence" value="ECO:0007669"/>
    <property type="project" value="UniProtKB-ARBA"/>
</dbReference>